<dbReference type="Pfam" id="PF13560">
    <property type="entry name" value="HTH_31"/>
    <property type="match status" value="1"/>
</dbReference>
<dbReference type="InterPro" id="IPR001387">
    <property type="entry name" value="Cro/C1-type_HTH"/>
</dbReference>
<protein>
    <submittedName>
        <fullName evidence="4">Helix-turn-helix transcriptional regulator</fullName>
    </submittedName>
</protein>
<dbReference type="SMART" id="SM00530">
    <property type="entry name" value="HTH_XRE"/>
    <property type="match status" value="1"/>
</dbReference>
<dbReference type="SUPFAM" id="SSF47413">
    <property type="entry name" value="lambda repressor-like DNA-binding domains"/>
    <property type="match status" value="1"/>
</dbReference>
<dbReference type="Gene3D" id="1.10.260.40">
    <property type="entry name" value="lambda repressor-like DNA-binding domains"/>
    <property type="match status" value="1"/>
</dbReference>
<evidence type="ECO:0000259" key="2">
    <source>
        <dbReference type="PROSITE" id="PS50943"/>
    </source>
</evidence>
<dbReference type="RefSeq" id="WP_331210552.1">
    <property type="nucleotide sequence ID" value="NZ_JAZGQL010000025.1"/>
</dbReference>
<dbReference type="Pfam" id="PF17765">
    <property type="entry name" value="MLTR_LBD"/>
    <property type="match status" value="1"/>
</dbReference>
<feature type="domain" description="HTH cro/C1-type" evidence="2">
    <location>
        <begin position="42"/>
        <end position="89"/>
    </location>
</feature>
<proteinExistence type="predicted"/>
<comment type="caution">
    <text evidence="4">The sequence shown here is derived from an EMBL/GenBank/DDBJ whole genome shotgun (WGS) entry which is preliminary data.</text>
</comment>
<dbReference type="PANTHER" id="PTHR35010:SF2">
    <property type="entry name" value="BLL4672 PROTEIN"/>
    <property type="match status" value="1"/>
</dbReference>
<dbReference type="InterPro" id="IPR010982">
    <property type="entry name" value="Lambda_DNA-bd_dom_sf"/>
</dbReference>
<organism evidence="4 5">
    <name type="scientific">Plantactinospora veratri</name>
    <dbReference type="NCBI Taxonomy" id="1436122"/>
    <lineage>
        <taxon>Bacteria</taxon>
        <taxon>Bacillati</taxon>
        <taxon>Actinomycetota</taxon>
        <taxon>Actinomycetes</taxon>
        <taxon>Micromonosporales</taxon>
        <taxon>Micromonosporaceae</taxon>
        <taxon>Plantactinospora</taxon>
    </lineage>
</organism>
<reference evidence="4 5" key="1">
    <citation type="submission" date="2024-01" db="EMBL/GenBank/DDBJ databases">
        <title>Genome insights into Plantactinospora veratri sp. nov.</title>
        <authorList>
            <person name="Wang L."/>
        </authorList>
    </citation>
    <scope>NUCLEOTIDE SEQUENCE [LARGE SCALE GENOMIC DNA]</scope>
    <source>
        <strain evidence="4 5">NEAU-FHS4</strain>
    </source>
</reference>
<feature type="region of interest" description="Disordered" evidence="1">
    <location>
        <begin position="24"/>
        <end position="44"/>
    </location>
</feature>
<dbReference type="Gene3D" id="3.30.450.180">
    <property type="match status" value="1"/>
</dbReference>
<gene>
    <name evidence="3" type="ORF">V1634_26170</name>
    <name evidence="4" type="ORF">V1634_32185</name>
</gene>
<evidence type="ECO:0000313" key="4">
    <source>
        <dbReference type="EMBL" id="MEE6311492.1"/>
    </source>
</evidence>
<evidence type="ECO:0000256" key="1">
    <source>
        <dbReference type="SAM" id="MobiDB-lite"/>
    </source>
</evidence>
<evidence type="ECO:0000313" key="3">
    <source>
        <dbReference type="EMBL" id="MEE6310329.1"/>
    </source>
</evidence>
<keyword evidence="5" id="KW-1185">Reference proteome</keyword>
<dbReference type="CDD" id="cd00093">
    <property type="entry name" value="HTH_XRE"/>
    <property type="match status" value="1"/>
</dbReference>
<dbReference type="InterPro" id="IPR041413">
    <property type="entry name" value="MLTR_LBD"/>
</dbReference>
<dbReference type="EMBL" id="JAZGQL010000034">
    <property type="protein sequence ID" value="MEE6311492.1"/>
    <property type="molecule type" value="Genomic_DNA"/>
</dbReference>
<dbReference type="PANTHER" id="PTHR35010">
    <property type="entry name" value="BLL4672 PROTEIN-RELATED"/>
    <property type="match status" value="1"/>
</dbReference>
<name>A0ABU7SPP0_9ACTN</name>
<accession>A0ABU7SPP0</accession>
<dbReference type="Proteomes" id="UP001339911">
    <property type="component" value="Unassembled WGS sequence"/>
</dbReference>
<dbReference type="PROSITE" id="PS50943">
    <property type="entry name" value="HTH_CROC1"/>
    <property type="match status" value="1"/>
</dbReference>
<dbReference type="EMBL" id="JAZGQL010000025">
    <property type="protein sequence ID" value="MEE6310329.1"/>
    <property type="molecule type" value="Genomic_DNA"/>
</dbReference>
<evidence type="ECO:0000313" key="5">
    <source>
        <dbReference type="Proteomes" id="UP001339911"/>
    </source>
</evidence>
<sequence>MDEEEDAVDRVRLAEFLRSRREALQPEDVGLPRGQRRRRTGGLRREEVAALSDMSTDYYSRIEQQRGPRPSEQMLAAIARGLRLSLEERDHLFRLGGYPTPGRVRRADHINPGMMRIFDGLGDAAAQVVSDLGETLRQTLLATALLGDETRHAGLARSLHYRWFTEPDSRRIHPEDDHPGHSRLLVADLHRAYTRAGRDSRAGEIVDGLLSRSPEFAELWREHPVTGPYCAAKRIRHPRFGLLELHCQVLLDPDQSQSLLVFTATPGSESAEKLRLLSVVAGQEF</sequence>